<dbReference type="AlphaFoldDB" id="X1EM78"/>
<organism evidence="1">
    <name type="scientific">marine sediment metagenome</name>
    <dbReference type="NCBI Taxonomy" id="412755"/>
    <lineage>
        <taxon>unclassified sequences</taxon>
        <taxon>metagenomes</taxon>
        <taxon>ecological metagenomes</taxon>
    </lineage>
</organism>
<gene>
    <name evidence="1" type="ORF">S01H4_64362</name>
</gene>
<protein>
    <recommendedName>
        <fullName evidence="2">DUF5678 domain-containing protein</fullName>
    </recommendedName>
</protein>
<reference evidence="1" key="1">
    <citation type="journal article" date="2014" name="Front. Microbiol.">
        <title>High frequency of phylogenetically diverse reductive dehalogenase-homologous genes in deep subseafloor sedimentary metagenomes.</title>
        <authorList>
            <person name="Kawai M."/>
            <person name="Futagami T."/>
            <person name="Toyoda A."/>
            <person name="Takaki Y."/>
            <person name="Nishi S."/>
            <person name="Hori S."/>
            <person name="Arai W."/>
            <person name="Tsubouchi T."/>
            <person name="Morono Y."/>
            <person name="Uchiyama I."/>
            <person name="Ito T."/>
            <person name="Fujiyama A."/>
            <person name="Inagaki F."/>
            <person name="Takami H."/>
        </authorList>
    </citation>
    <scope>NUCLEOTIDE SEQUENCE</scope>
    <source>
        <strain evidence="1">Expedition CK06-06</strain>
    </source>
</reference>
<dbReference type="EMBL" id="BART01039006">
    <property type="protein sequence ID" value="GAH09763.1"/>
    <property type="molecule type" value="Genomic_DNA"/>
</dbReference>
<proteinExistence type="predicted"/>
<evidence type="ECO:0000313" key="1">
    <source>
        <dbReference type="EMBL" id="GAH09763.1"/>
    </source>
</evidence>
<name>X1EM78_9ZZZZ</name>
<comment type="caution">
    <text evidence="1">The sequence shown here is derived from an EMBL/GenBank/DDBJ whole genome shotgun (WGS) entry which is preliminary data.</text>
</comment>
<feature type="non-terminal residue" evidence="1">
    <location>
        <position position="81"/>
    </location>
</feature>
<accession>X1EM78</accession>
<evidence type="ECO:0008006" key="2">
    <source>
        <dbReference type="Google" id="ProtNLM"/>
    </source>
</evidence>
<sequence length="81" mass="9370">MTLERELEYFSAHKAKLLETYEGFYVLVKEDEFAGAFTTEKEAYEAGLERFGNQPFLIKRVLRQEDETAHYPALVLGVLHA</sequence>